<gene>
    <name evidence="1" type="ORF">FHX41_0445</name>
</gene>
<evidence type="ECO:0000313" key="1">
    <source>
        <dbReference type="EMBL" id="TQM66853.1"/>
    </source>
</evidence>
<keyword evidence="2" id="KW-1185">Reference proteome</keyword>
<reference evidence="1 2" key="1">
    <citation type="submission" date="2019-06" db="EMBL/GenBank/DDBJ databases">
        <title>Sequencing the genomes of 1000 actinobacteria strains.</title>
        <authorList>
            <person name="Klenk H.-P."/>
        </authorList>
    </citation>
    <scope>NUCLEOTIDE SEQUENCE [LARGE SCALE GENOMIC DNA]</scope>
    <source>
        <strain evidence="1 2">DSM 45043</strain>
    </source>
</reference>
<protein>
    <submittedName>
        <fullName evidence="1">Uncharacterized protein</fullName>
    </submittedName>
</protein>
<sequence length="111" mass="12456">MKSEFIAATLAEQERTGGPAEICAVLNRLPQPLLTAPDHELIEKVDALMDTLYREGTLLIPGHRWLTAPPPTTRNHLVTLHTNGNIHRHPTTGKWTWTDATSRFRTPTTQI</sequence>
<dbReference type="AlphaFoldDB" id="A0A543I8D6"/>
<dbReference type="EMBL" id="VFPO01000001">
    <property type="protein sequence ID" value="TQM66853.1"/>
    <property type="molecule type" value="Genomic_DNA"/>
</dbReference>
<accession>A0A543I8D6</accession>
<name>A0A543I8D6_9ACTN</name>
<organism evidence="1 2">
    <name type="scientific">Actinomadura hallensis</name>
    <dbReference type="NCBI Taxonomy" id="337895"/>
    <lineage>
        <taxon>Bacteria</taxon>
        <taxon>Bacillati</taxon>
        <taxon>Actinomycetota</taxon>
        <taxon>Actinomycetes</taxon>
        <taxon>Streptosporangiales</taxon>
        <taxon>Thermomonosporaceae</taxon>
        <taxon>Actinomadura</taxon>
    </lineage>
</organism>
<proteinExistence type="predicted"/>
<dbReference type="Proteomes" id="UP000316706">
    <property type="component" value="Unassembled WGS sequence"/>
</dbReference>
<evidence type="ECO:0000313" key="2">
    <source>
        <dbReference type="Proteomes" id="UP000316706"/>
    </source>
</evidence>
<comment type="caution">
    <text evidence="1">The sequence shown here is derived from an EMBL/GenBank/DDBJ whole genome shotgun (WGS) entry which is preliminary data.</text>
</comment>